<name>A0A7J3KH29_STAMA</name>
<feature type="transmembrane region" description="Helical" evidence="2">
    <location>
        <begin position="185"/>
        <end position="207"/>
    </location>
</feature>
<proteinExistence type="predicted"/>
<accession>A0A7J3KH29</accession>
<sequence>MLILFSALISTLEEDSDRVKVGRVVFLVGLSFVLSDLINMVAIKHNPYVTTLVLVITALLLFYAGVHALSKFSEFINELLLKTTICINTGENCEELVDKQDDVFKVAFNKLFELLRGEWFPLEEMLRRIISHKSSIKLVVSMIFKLLYISMYHVLTSLSLLLLFTALLVASNAPEYAKLAVKTPLYVVGSIFTLFGFTLSYSTGLILESGEAIKERSYREATLLIPAEVLYRRILTVSPRSRFERIALKLTSYIFNAFPKYPKPRQETPLIILKLYECSPVISTIINEVEKLNQHGFKVQIEGNKDWISKDCRNIDGLARYIELHDKKEPLDIYKELMLFGKKEEEIKHGVRIIVREMERTVDRSNTGSEAGGVSISGNTESKSGRVVAVIGIRVWKGCVKRYRIRSEADKGHRRERRKPKPIVEMESRRVFSISIVGRRDVAGIINILLTAHLRQASGENILCVEDEEEQKEEPSDKPKNTNHEPSC</sequence>
<dbReference type="EMBL" id="DTBE01000096">
    <property type="protein sequence ID" value="HGQ59778.1"/>
    <property type="molecule type" value="Genomic_DNA"/>
</dbReference>
<keyword evidence="2" id="KW-0812">Transmembrane</keyword>
<dbReference type="AlphaFoldDB" id="A0A7J3KH29"/>
<evidence type="ECO:0000313" key="3">
    <source>
        <dbReference type="EMBL" id="HGQ59778.1"/>
    </source>
</evidence>
<keyword evidence="2" id="KW-0472">Membrane</keyword>
<keyword evidence="2" id="KW-1133">Transmembrane helix</keyword>
<reference evidence="3" key="1">
    <citation type="journal article" date="2020" name="mSystems">
        <title>Genome- and Community-Level Interaction Insights into Carbon Utilization and Element Cycling Functions of Hydrothermarchaeota in Hydrothermal Sediment.</title>
        <authorList>
            <person name="Zhou Z."/>
            <person name="Liu Y."/>
            <person name="Xu W."/>
            <person name="Pan J."/>
            <person name="Luo Z.H."/>
            <person name="Li M."/>
        </authorList>
    </citation>
    <scope>NUCLEOTIDE SEQUENCE [LARGE SCALE GENOMIC DNA]</scope>
    <source>
        <strain evidence="3">SpSt-638</strain>
    </source>
</reference>
<feature type="transmembrane region" description="Helical" evidence="2">
    <location>
        <begin position="146"/>
        <end position="170"/>
    </location>
</feature>
<organism evidence="3">
    <name type="scientific">Staphylothermus marinus</name>
    <dbReference type="NCBI Taxonomy" id="2280"/>
    <lineage>
        <taxon>Archaea</taxon>
        <taxon>Thermoproteota</taxon>
        <taxon>Thermoprotei</taxon>
        <taxon>Desulfurococcales</taxon>
        <taxon>Desulfurococcaceae</taxon>
        <taxon>Staphylothermus</taxon>
    </lineage>
</organism>
<gene>
    <name evidence="3" type="ORF">ENU09_03590</name>
</gene>
<feature type="compositionally biased region" description="Basic and acidic residues" evidence="1">
    <location>
        <begin position="473"/>
        <end position="488"/>
    </location>
</feature>
<evidence type="ECO:0000256" key="2">
    <source>
        <dbReference type="SAM" id="Phobius"/>
    </source>
</evidence>
<feature type="transmembrane region" description="Helical" evidence="2">
    <location>
        <begin position="48"/>
        <end position="66"/>
    </location>
</feature>
<comment type="caution">
    <text evidence="3">The sequence shown here is derived from an EMBL/GenBank/DDBJ whole genome shotgun (WGS) entry which is preliminary data.</text>
</comment>
<feature type="transmembrane region" description="Helical" evidence="2">
    <location>
        <begin position="21"/>
        <end position="42"/>
    </location>
</feature>
<evidence type="ECO:0000256" key="1">
    <source>
        <dbReference type="SAM" id="MobiDB-lite"/>
    </source>
</evidence>
<protein>
    <submittedName>
        <fullName evidence="3">Uncharacterized protein</fullName>
    </submittedName>
</protein>
<feature type="region of interest" description="Disordered" evidence="1">
    <location>
        <begin position="466"/>
        <end position="488"/>
    </location>
</feature>